<sequence>MITSSDSLVCGSDFVTDCLKIFSECALLLDPGISSLWVEGNLSVLYNGSARPCVNHVMEIEAHEYWMPVIDELNGYSFTLAPSELLYTGNMSDTRLTLVLSEMPFYDGSTATLVENDTYVQLQVGAKYSFAGDYIGHAAHGNPLIWDSTGRGAVSRRHPCFTTPPTIPIACQFNELTASSRLTLDCAWTPVFDALSFIIPGQPLQINLNINMPNQLDGYNLPPLLPPLKNIELRNYHKVLWRPNSHQFRDGINFPVCAHESNSH</sequence>
<protein>
    <submittedName>
        <fullName evidence="1">Uncharacterized protein</fullName>
    </submittedName>
</protein>
<proteinExistence type="predicted"/>
<dbReference type="Proteomes" id="UP000019763">
    <property type="component" value="Unassembled WGS sequence"/>
</dbReference>
<dbReference type="VEuPathDB" id="CryptoDB:GNI_165380"/>
<accession>A0A023AYQ9</accession>
<comment type="caution">
    <text evidence="1">The sequence shown here is derived from an EMBL/GenBank/DDBJ whole genome shotgun (WGS) entry which is preliminary data.</text>
</comment>
<dbReference type="RefSeq" id="XP_011133180.1">
    <property type="nucleotide sequence ID" value="XM_011134878.1"/>
</dbReference>
<evidence type="ECO:0000313" key="1">
    <source>
        <dbReference type="EMBL" id="EZG43588.1"/>
    </source>
</evidence>
<organism evidence="1 2">
    <name type="scientific">Gregarina niphandrodes</name>
    <name type="common">Septate eugregarine</name>
    <dbReference type="NCBI Taxonomy" id="110365"/>
    <lineage>
        <taxon>Eukaryota</taxon>
        <taxon>Sar</taxon>
        <taxon>Alveolata</taxon>
        <taxon>Apicomplexa</taxon>
        <taxon>Conoidasida</taxon>
        <taxon>Gregarinasina</taxon>
        <taxon>Eugregarinorida</taxon>
        <taxon>Gregarinidae</taxon>
        <taxon>Gregarina</taxon>
    </lineage>
</organism>
<keyword evidence="2" id="KW-1185">Reference proteome</keyword>
<evidence type="ECO:0000313" key="2">
    <source>
        <dbReference type="Proteomes" id="UP000019763"/>
    </source>
</evidence>
<dbReference type="AlphaFoldDB" id="A0A023AYQ9"/>
<dbReference type="GeneID" id="22915722"/>
<name>A0A023AYQ9_GRENI</name>
<reference evidence="1" key="1">
    <citation type="submission" date="2013-12" db="EMBL/GenBank/DDBJ databases">
        <authorList>
            <person name="Omoto C.K."/>
            <person name="Sibley D."/>
            <person name="Venepally P."/>
            <person name="Hadjithomas M."/>
            <person name="Karamycheva S."/>
            <person name="Brunk B."/>
            <person name="Roos D."/>
            <person name="Caler E."/>
            <person name="Lorenzi H."/>
        </authorList>
    </citation>
    <scope>NUCLEOTIDE SEQUENCE</scope>
</reference>
<gene>
    <name evidence="1" type="ORF">GNI_165380</name>
</gene>
<dbReference type="EMBL" id="AFNH02001233">
    <property type="protein sequence ID" value="EZG43588.1"/>
    <property type="molecule type" value="Genomic_DNA"/>
</dbReference>